<keyword evidence="2" id="KW-1185">Reference proteome</keyword>
<dbReference type="EMBL" id="VTOW01000001">
    <property type="protein sequence ID" value="NKE69136.1"/>
    <property type="molecule type" value="Genomic_DNA"/>
</dbReference>
<evidence type="ECO:0000313" key="2">
    <source>
        <dbReference type="Proteomes" id="UP000534783"/>
    </source>
</evidence>
<dbReference type="AlphaFoldDB" id="A0A7X6DL28"/>
<dbReference type="Proteomes" id="UP000534783">
    <property type="component" value="Unassembled WGS sequence"/>
</dbReference>
<gene>
    <name evidence="1" type="ORF">MNODULE_00005</name>
</gene>
<protein>
    <submittedName>
        <fullName evidence="1">Uncharacterized protein</fullName>
    </submittedName>
</protein>
<sequence length="250" mass="28217">MKKAVTFLIIILLWFGKLSVIGEALAETGTLELEPEEGLFGYVEDNPYHSAVGDLLLSANKFRKCQMLFLPSFDKESAVFLVRSGDNPKANAIVVTAEMKEQLWGAINRFLMKEAGEGKLYTINPEDMRRALSQVSRRVERVEAEIDPSTADLLEKTWESMLLRVRYPPPSYEVGLDGETFHVAHWVNPSGYLTGKTWSPEPSTRIGDFVELAKVLRKYPKLSGDQREAVRKDLISRAEALLRRLNESGQ</sequence>
<name>A0A7X6DL28_9BACT</name>
<proteinExistence type="predicted"/>
<organism evidence="1 2">
    <name type="scientific">Candidatus Manganitrophus noduliformans</name>
    <dbReference type="NCBI Taxonomy" id="2606439"/>
    <lineage>
        <taxon>Bacteria</taxon>
        <taxon>Pseudomonadati</taxon>
        <taxon>Nitrospirota</taxon>
        <taxon>Nitrospiria</taxon>
        <taxon>Candidatus Troglogloeales</taxon>
        <taxon>Candidatus Manganitrophaceae</taxon>
        <taxon>Candidatus Manganitrophus</taxon>
    </lineage>
</organism>
<accession>A0A7X6DL28</accession>
<dbReference type="RefSeq" id="WP_168057428.1">
    <property type="nucleotide sequence ID" value="NZ_VTOW01000001.1"/>
</dbReference>
<comment type="caution">
    <text evidence="1">The sequence shown here is derived from an EMBL/GenBank/DDBJ whole genome shotgun (WGS) entry which is preliminary data.</text>
</comment>
<reference evidence="1 2" key="1">
    <citation type="journal article" date="2020" name="Nature">
        <title>Bacterial chemolithoautotrophy via manganese oxidation.</title>
        <authorList>
            <person name="Yu H."/>
            <person name="Leadbetter J.R."/>
        </authorList>
    </citation>
    <scope>NUCLEOTIDE SEQUENCE [LARGE SCALE GENOMIC DNA]</scope>
    <source>
        <strain evidence="1 2">Mn-1</strain>
    </source>
</reference>
<evidence type="ECO:0000313" key="1">
    <source>
        <dbReference type="EMBL" id="NKE69136.1"/>
    </source>
</evidence>